<keyword evidence="2" id="KW-1185">Reference proteome</keyword>
<accession>A0ACC1PJQ5</accession>
<protein>
    <submittedName>
        <fullName evidence="1">Uncharacterized protein</fullName>
    </submittedName>
</protein>
<proteinExistence type="predicted"/>
<dbReference type="Proteomes" id="UP001143856">
    <property type="component" value="Unassembled WGS sequence"/>
</dbReference>
<gene>
    <name evidence="1" type="ORF">NUW58_g1544</name>
</gene>
<sequence>MPRQIPDYVILSHLWGNEEITFENFTKQGTIDPEIRETETEKQSLSKVKGACALAARDGYEWIWIDTCCIDKSSSAELQETINTMWRYYAQSNICYVYMNDIPNAQAGWSEAFRTSRWFTRGWTLQELIAPTSVEFYAQDWAAIGTKSERYEEISEATKINAEVLTHKEPIDAFSAAEKLSWAAHRQVTREEDETYCLLGIFEVNMPMLYGEGRRKAFVRLQEAIYSSTLDHSLFLFSQSAYSGRQPLLADCPVRFCPEQNSCSHCPAAVRMLPPTISYAKLITASNWNVQAHDQIWATMTSSRHEASTTLQLLDYDIVADKLIFLEKNSRPIPPTHIAVLNHTLEDYQSGALCLLLYQQRKSDENDVAFVRLQSYPVILPRIKEFATKMRSKRILVVPAHKDLISRVLRSVAASFKFTSESFVVQNWRSKYVLHQREVRIEGCANADLIVQTEGSRLRKQPSEVSCRIIDAVEQATQINIQLVLIGKDWSIKEVYELKSRRRDRIQHRPFYSQVLCDRCSIATSDGLRWSIALRRLPSSRLEPNDEKLIRYQIVISRLEMEAPNPTQITRRT</sequence>
<evidence type="ECO:0000313" key="1">
    <source>
        <dbReference type="EMBL" id="KAJ2994489.1"/>
    </source>
</evidence>
<name>A0ACC1PJQ5_9PEZI</name>
<organism evidence="1 2">
    <name type="scientific">Xylaria curta</name>
    <dbReference type="NCBI Taxonomy" id="42375"/>
    <lineage>
        <taxon>Eukaryota</taxon>
        <taxon>Fungi</taxon>
        <taxon>Dikarya</taxon>
        <taxon>Ascomycota</taxon>
        <taxon>Pezizomycotina</taxon>
        <taxon>Sordariomycetes</taxon>
        <taxon>Xylariomycetidae</taxon>
        <taxon>Xylariales</taxon>
        <taxon>Xylariaceae</taxon>
        <taxon>Xylaria</taxon>
    </lineage>
</organism>
<reference evidence="1" key="1">
    <citation type="submission" date="2022-10" db="EMBL/GenBank/DDBJ databases">
        <title>Genome Sequence of Xylaria curta.</title>
        <authorList>
            <person name="Buettner E."/>
        </authorList>
    </citation>
    <scope>NUCLEOTIDE SEQUENCE</scope>
    <source>
        <strain evidence="1">Babe10</strain>
    </source>
</reference>
<evidence type="ECO:0000313" key="2">
    <source>
        <dbReference type="Proteomes" id="UP001143856"/>
    </source>
</evidence>
<comment type="caution">
    <text evidence="1">The sequence shown here is derived from an EMBL/GenBank/DDBJ whole genome shotgun (WGS) entry which is preliminary data.</text>
</comment>
<dbReference type="EMBL" id="JAPDGR010000170">
    <property type="protein sequence ID" value="KAJ2994489.1"/>
    <property type="molecule type" value="Genomic_DNA"/>
</dbReference>